<evidence type="ECO:0000256" key="4">
    <source>
        <dbReference type="ARBA" id="ARBA00007637"/>
    </source>
</evidence>
<evidence type="ECO:0000313" key="15">
    <source>
        <dbReference type="Proteomes" id="UP001052739"/>
    </source>
</evidence>
<evidence type="ECO:0000256" key="12">
    <source>
        <dbReference type="SAM" id="Phobius"/>
    </source>
</evidence>
<evidence type="ECO:0000256" key="2">
    <source>
        <dbReference type="ARBA" id="ARBA00001911"/>
    </source>
</evidence>
<evidence type="ECO:0000256" key="9">
    <source>
        <dbReference type="ARBA" id="ARBA00023277"/>
    </source>
</evidence>
<evidence type="ECO:0000256" key="7">
    <source>
        <dbReference type="ARBA" id="ARBA00023027"/>
    </source>
</evidence>
<name>A0ABQ3P7R0_9ACTN</name>
<comment type="catalytic activity">
    <reaction evidence="1">
        <text>UDP-alpha-D-glucose = UDP-alpha-D-galactose</text>
        <dbReference type="Rhea" id="RHEA:22168"/>
        <dbReference type="ChEBI" id="CHEBI:58885"/>
        <dbReference type="ChEBI" id="CHEBI:66914"/>
        <dbReference type="EC" id="5.1.3.2"/>
    </reaction>
</comment>
<evidence type="ECO:0000313" key="14">
    <source>
        <dbReference type="EMBL" id="GHI21032.1"/>
    </source>
</evidence>
<comment type="caution">
    <text evidence="14">The sequence shown here is derived from an EMBL/GenBank/DDBJ whole genome shotgun (WGS) entry which is preliminary data.</text>
</comment>
<dbReference type="InterPro" id="IPR001509">
    <property type="entry name" value="Epimerase_deHydtase"/>
</dbReference>
<evidence type="ECO:0000256" key="6">
    <source>
        <dbReference type="ARBA" id="ARBA00018569"/>
    </source>
</evidence>
<sequence>MHGHRAADLGVWFSMTFLITGGAGYIGAHVVRAMTAAGERVVVLDDLSTGYAHRLPEGVPLVVGSTLDRELVDRALAGHGVTGVVHLAGKKQVGESVELPLHYYRENIGGLTVLLEAVAAAGVRTFLFSSSASVYGMPDVDLVTEETPCVPLSPYGETKLAGEWLVRATGRAHGIATACLRYFNVAGAATPELSDTGVFNLVPMVFERLDAGEAPRIFGDDYATPDGTCVRDYIHVEDLADAHLVAARKLAAWAGAGEPRDLTVNIGRGEGVSVTEMVALINEITGHTTEPVVTPRRPGDPARVVASADRIAAELGWKARHDVRDMIGSAWRGWTARRGAAV</sequence>
<dbReference type="NCBIfam" id="TIGR01179">
    <property type="entry name" value="galE"/>
    <property type="match status" value="1"/>
</dbReference>
<dbReference type="Gene3D" id="3.90.25.10">
    <property type="entry name" value="UDP-galactose 4-epimerase, domain 1"/>
    <property type="match status" value="1"/>
</dbReference>
<dbReference type="EC" id="5.1.3.2" evidence="5"/>
<evidence type="ECO:0000256" key="1">
    <source>
        <dbReference type="ARBA" id="ARBA00000083"/>
    </source>
</evidence>
<feature type="transmembrane region" description="Helical" evidence="12">
    <location>
        <begin position="12"/>
        <end position="31"/>
    </location>
</feature>
<evidence type="ECO:0000256" key="5">
    <source>
        <dbReference type="ARBA" id="ARBA00013189"/>
    </source>
</evidence>
<keyword evidence="8" id="KW-0413">Isomerase</keyword>
<dbReference type="Proteomes" id="UP001052739">
    <property type="component" value="Unassembled WGS sequence"/>
</dbReference>
<evidence type="ECO:0000256" key="11">
    <source>
        <dbReference type="ARBA" id="ARBA00033067"/>
    </source>
</evidence>
<comment type="pathway">
    <text evidence="3">Carbohydrate metabolism; galactose metabolism.</text>
</comment>
<dbReference type="PANTHER" id="PTHR43725">
    <property type="entry name" value="UDP-GLUCOSE 4-EPIMERASE"/>
    <property type="match status" value="1"/>
</dbReference>
<dbReference type="SUPFAM" id="SSF51735">
    <property type="entry name" value="NAD(P)-binding Rossmann-fold domains"/>
    <property type="match status" value="1"/>
</dbReference>
<dbReference type="Pfam" id="PF01370">
    <property type="entry name" value="Epimerase"/>
    <property type="match status" value="1"/>
</dbReference>
<dbReference type="InterPro" id="IPR036291">
    <property type="entry name" value="NAD(P)-bd_dom_sf"/>
</dbReference>
<keyword evidence="7" id="KW-0520">NAD</keyword>
<keyword evidence="15" id="KW-1185">Reference proteome</keyword>
<feature type="domain" description="NAD-dependent epimerase/dehydratase" evidence="13">
    <location>
        <begin position="18"/>
        <end position="252"/>
    </location>
</feature>
<dbReference type="Gene3D" id="3.40.50.720">
    <property type="entry name" value="NAD(P)-binding Rossmann-like Domain"/>
    <property type="match status" value="1"/>
</dbReference>
<evidence type="ECO:0000256" key="3">
    <source>
        <dbReference type="ARBA" id="ARBA00004947"/>
    </source>
</evidence>
<keyword evidence="12" id="KW-0472">Membrane</keyword>
<organism evidence="14 15">
    <name type="scientific">Streptomyces hydrogenans</name>
    <dbReference type="NCBI Taxonomy" id="1873719"/>
    <lineage>
        <taxon>Bacteria</taxon>
        <taxon>Bacillati</taxon>
        <taxon>Actinomycetota</taxon>
        <taxon>Actinomycetes</taxon>
        <taxon>Kitasatosporales</taxon>
        <taxon>Streptomycetaceae</taxon>
        <taxon>Streptomyces</taxon>
    </lineage>
</organism>
<dbReference type="PANTHER" id="PTHR43725:SF53">
    <property type="entry name" value="UDP-ARABINOSE 4-EPIMERASE 1"/>
    <property type="match status" value="1"/>
</dbReference>
<evidence type="ECO:0000259" key="13">
    <source>
        <dbReference type="Pfam" id="PF01370"/>
    </source>
</evidence>
<evidence type="ECO:0000256" key="8">
    <source>
        <dbReference type="ARBA" id="ARBA00023235"/>
    </source>
</evidence>
<reference evidence="14" key="1">
    <citation type="submission" date="2024-05" db="EMBL/GenBank/DDBJ databases">
        <title>Whole genome shotgun sequence of Streptomyces hydrogenans NBRC 13475.</title>
        <authorList>
            <person name="Komaki H."/>
            <person name="Tamura T."/>
        </authorList>
    </citation>
    <scope>NUCLEOTIDE SEQUENCE</scope>
    <source>
        <strain evidence="14">NBRC 13475</strain>
    </source>
</reference>
<proteinExistence type="inferred from homology"/>
<gene>
    <name evidence="14" type="ORF">Shyd_24030</name>
</gene>
<dbReference type="EMBL" id="BNDW01000019">
    <property type="protein sequence ID" value="GHI21032.1"/>
    <property type="molecule type" value="Genomic_DNA"/>
</dbReference>
<protein>
    <recommendedName>
        <fullName evidence="6">UDP-glucose 4-epimerase</fullName>
        <ecNumber evidence="5">5.1.3.2</ecNumber>
    </recommendedName>
    <alternativeName>
        <fullName evidence="11">Galactowaldenase</fullName>
    </alternativeName>
    <alternativeName>
        <fullName evidence="10">UDP-galactose 4-epimerase</fullName>
    </alternativeName>
</protein>
<evidence type="ECO:0000256" key="10">
    <source>
        <dbReference type="ARBA" id="ARBA00031367"/>
    </source>
</evidence>
<accession>A0ABQ3P7R0</accession>
<comment type="similarity">
    <text evidence="4">Belongs to the NAD(P)-dependent epimerase/dehydratase family.</text>
</comment>
<keyword evidence="12" id="KW-0812">Transmembrane</keyword>
<dbReference type="InterPro" id="IPR005886">
    <property type="entry name" value="UDP_G4E"/>
</dbReference>
<keyword evidence="9" id="KW-0119">Carbohydrate metabolism</keyword>
<comment type="cofactor">
    <cofactor evidence="2">
        <name>NAD(+)</name>
        <dbReference type="ChEBI" id="CHEBI:57540"/>
    </cofactor>
</comment>
<keyword evidence="12" id="KW-1133">Transmembrane helix</keyword>